<dbReference type="EMBL" id="LNYT01000020">
    <property type="protein sequence ID" value="KTD47145.1"/>
    <property type="molecule type" value="Genomic_DNA"/>
</dbReference>
<gene>
    <name evidence="3" type="ORF">Lrub_2067</name>
</gene>
<dbReference type="GO" id="GO:0000270">
    <property type="term" value="P:peptidoglycan metabolic process"/>
    <property type="evidence" value="ECO:0007669"/>
    <property type="project" value="TreeGrafter"/>
</dbReference>
<comment type="caution">
    <text evidence="3">The sequence shown here is derived from an EMBL/GenBank/DDBJ whole genome shotgun (WGS) entry which is preliminary data.</text>
</comment>
<keyword evidence="1" id="KW-0812">Transmembrane</keyword>
<dbReference type="PANTHER" id="PTHR30336">
    <property type="entry name" value="INNER MEMBRANE PROTEIN, PROBABLE PERMEASE"/>
    <property type="match status" value="1"/>
</dbReference>
<dbReference type="InterPro" id="IPR014729">
    <property type="entry name" value="Rossmann-like_a/b/a_fold"/>
</dbReference>
<evidence type="ECO:0000313" key="4">
    <source>
        <dbReference type="Proteomes" id="UP000054608"/>
    </source>
</evidence>
<evidence type="ECO:0000313" key="3">
    <source>
        <dbReference type="EMBL" id="KTD47145.1"/>
    </source>
</evidence>
<protein>
    <submittedName>
        <fullName evidence="3">Membrane protein</fullName>
    </submittedName>
</protein>
<organism evidence="3 4">
    <name type="scientific">Legionella rubrilucens</name>
    <dbReference type="NCBI Taxonomy" id="458"/>
    <lineage>
        <taxon>Bacteria</taxon>
        <taxon>Pseudomonadati</taxon>
        <taxon>Pseudomonadota</taxon>
        <taxon>Gammaproteobacteria</taxon>
        <taxon>Legionellales</taxon>
        <taxon>Legionellaceae</taxon>
        <taxon>Legionella</taxon>
    </lineage>
</organism>
<dbReference type="InterPro" id="IPR051599">
    <property type="entry name" value="Cell_Envelope_Assoc"/>
</dbReference>
<dbReference type="Proteomes" id="UP000054608">
    <property type="component" value="Unassembled WGS sequence"/>
</dbReference>
<feature type="domain" description="DUF218" evidence="2">
    <location>
        <begin position="80"/>
        <end position="241"/>
    </location>
</feature>
<evidence type="ECO:0000256" key="1">
    <source>
        <dbReference type="SAM" id="Phobius"/>
    </source>
</evidence>
<proteinExistence type="predicted"/>
<dbReference type="STRING" id="458.Lrub_2067"/>
<dbReference type="AlphaFoldDB" id="A0A0W0XRH7"/>
<keyword evidence="1" id="KW-1133">Transmembrane helix</keyword>
<dbReference type="GO" id="GO:0043164">
    <property type="term" value="P:Gram-negative-bacterium-type cell wall biogenesis"/>
    <property type="evidence" value="ECO:0007669"/>
    <property type="project" value="TreeGrafter"/>
</dbReference>
<name>A0A0W0XRH7_9GAMM</name>
<dbReference type="Pfam" id="PF02698">
    <property type="entry name" value="DUF218"/>
    <property type="match status" value="1"/>
</dbReference>
<keyword evidence="1" id="KW-0472">Membrane</keyword>
<dbReference type="PATRIC" id="fig|458.5.peg.2158"/>
<dbReference type="Gene3D" id="3.40.50.620">
    <property type="entry name" value="HUPs"/>
    <property type="match status" value="1"/>
</dbReference>
<feature type="transmembrane region" description="Helical" evidence="1">
    <location>
        <begin position="39"/>
        <end position="57"/>
    </location>
</feature>
<dbReference type="CDD" id="cd06259">
    <property type="entry name" value="YdcF-like"/>
    <property type="match status" value="1"/>
</dbReference>
<feature type="transmembrane region" description="Helical" evidence="1">
    <location>
        <begin position="6"/>
        <end position="27"/>
    </location>
</feature>
<dbReference type="PANTHER" id="PTHR30336:SF4">
    <property type="entry name" value="ENVELOPE BIOGENESIS FACTOR ELYC"/>
    <property type="match status" value="1"/>
</dbReference>
<dbReference type="GO" id="GO:0005886">
    <property type="term" value="C:plasma membrane"/>
    <property type="evidence" value="ECO:0007669"/>
    <property type="project" value="TreeGrafter"/>
</dbReference>
<dbReference type="InterPro" id="IPR003848">
    <property type="entry name" value="DUF218"/>
</dbReference>
<evidence type="ECO:0000259" key="2">
    <source>
        <dbReference type="Pfam" id="PF02698"/>
    </source>
</evidence>
<accession>A0A0W0XRH7</accession>
<dbReference type="OrthoDB" id="9809813at2"/>
<reference evidence="3 4" key="1">
    <citation type="submission" date="2015-11" db="EMBL/GenBank/DDBJ databases">
        <title>Genomic analysis of 38 Legionella species identifies large and diverse effector repertoires.</title>
        <authorList>
            <person name="Burstein D."/>
            <person name="Amaro F."/>
            <person name="Zusman T."/>
            <person name="Lifshitz Z."/>
            <person name="Cohen O."/>
            <person name="Gilbert J.A."/>
            <person name="Pupko T."/>
            <person name="Shuman H.A."/>
            <person name="Segal G."/>
        </authorList>
    </citation>
    <scope>NUCLEOTIDE SEQUENCE [LARGE SCALE GENOMIC DNA]</scope>
    <source>
        <strain evidence="3 4">WA-270A-C2</strain>
    </source>
</reference>
<sequence length="252" mass="28754">MTGIRHLLEALLNPLCLFLVVYTLLLIRLWRQGDRLSRIGFSLLYLMLLFVSTGWLPKTLTAGLEQQYPVVKQVDPRVRWVVVFSGGQAEVAEQPEHLLLYNASIKRLLEGLRLYRQLPDATLLLSGGGFGGERAESERMAQLADWFNKPLKPVVLETMSLNTAQQAKAIKRWVHEQPFYLVTSAIHMPRAMALCRSQGLKPIAAPADRSLYWQDERWEKRYIPNPQNMVYLSIALHELLGMAWASLRGDMA</sequence>
<keyword evidence="4" id="KW-1185">Reference proteome</keyword>